<sequence>MTDLLILLMSWIISSISYPPPLASELPEVQFKTHVELRILICGNDIQCEKRDFGGAYDYKNNVIYLRDNWDIKRKEHHGVLVHELVHFLQYKNNKKFSCRAEMEREAYSLEEIWYAKNGIQSPNDPMFIQFFLMPWPCDIWL</sequence>
<dbReference type="STRING" id="1802557.A3A20_02560"/>
<dbReference type="Pfam" id="PF20352">
    <property type="entry name" value="DUF6647"/>
    <property type="match status" value="1"/>
</dbReference>
<dbReference type="EMBL" id="MGIR01000002">
    <property type="protein sequence ID" value="OGM91433.1"/>
    <property type="molecule type" value="Genomic_DNA"/>
</dbReference>
<reference evidence="2 3" key="1">
    <citation type="journal article" date="2016" name="Nat. Commun.">
        <title>Thousands of microbial genomes shed light on interconnected biogeochemical processes in an aquifer system.</title>
        <authorList>
            <person name="Anantharaman K."/>
            <person name="Brown C.T."/>
            <person name="Hug L.A."/>
            <person name="Sharon I."/>
            <person name="Castelle C.J."/>
            <person name="Probst A.J."/>
            <person name="Thomas B.C."/>
            <person name="Singh A."/>
            <person name="Wilkins M.J."/>
            <person name="Karaoz U."/>
            <person name="Brodie E.L."/>
            <person name="Williams K.H."/>
            <person name="Hubbard S.S."/>
            <person name="Banfield J.F."/>
        </authorList>
    </citation>
    <scope>NUCLEOTIDE SEQUENCE [LARGE SCALE GENOMIC DNA]</scope>
</reference>
<evidence type="ECO:0000259" key="1">
    <source>
        <dbReference type="Pfam" id="PF20352"/>
    </source>
</evidence>
<gene>
    <name evidence="2" type="ORF">A3A20_02560</name>
</gene>
<protein>
    <recommendedName>
        <fullName evidence="1">DUF6647 domain-containing protein</fullName>
    </recommendedName>
</protein>
<evidence type="ECO:0000313" key="3">
    <source>
        <dbReference type="Proteomes" id="UP000178946"/>
    </source>
</evidence>
<feature type="domain" description="DUF6647" evidence="1">
    <location>
        <begin position="53"/>
        <end position="122"/>
    </location>
</feature>
<dbReference type="AlphaFoldDB" id="A0A1F8DS22"/>
<organism evidence="2 3">
    <name type="scientific">Candidatus Wolfebacteria bacterium RIFCSPLOWO2_01_FULL_45_19</name>
    <dbReference type="NCBI Taxonomy" id="1802557"/>
    <lineage>
        <taxon>Bacteria</taxon>
        <taxon>Candidatus Wolfeibacteriota</taxon>
    </lineage>
</organism>
<dbReference type="Proteomes" id="UP000178946">
    <property type="component" value="Unassembled WGS sequence"/>
</dbReference>
<proteinExistence type="predicted"/>
<dbReference type="InterPro" id="IPR046589">
    <property type="entry name" value="DUF6647"/>
</dbReference>
<evidence type="ECO:0000313" key="2">
    <source>
        <dbReference type="EMBL" id="OGM91433.1"/>
    </source>
</evidence>
<accession>A0A1F8DS22</accession>
<comment type="caution">
    <text evidence="2">The sequence shown here is derived from an EMBL/GenBank/DDBJ whole genome shotgun (WGS) entry which is preliminary data.</text>
</comment>
<name>A0A1F8DS22_9BACT</name>